<evidence type="ECO:0000313" key="2">
    <source>
        <dbReference type="Proteomes" id="UP000003163"/>
    </source>
</evidence>
<protein>
    <submittedName>
        <fullName evidence="1">Uncharacterized protein</fullName>
    </submittedName>
</protein>
<evidence type="ECO:0000313" key="1">
    <source>
        <dbReference type="EMBL" id="EJW02274.1"/>
    </source>
</evidence>
<sequence>MRYYEISRNDVNLYKKVFFVYYFRCKILFINMCQTNSYELFYYIIVFKSRTFEIISISQVKLSNILNSCDLYNYFANTVYISQSTIDKNSSLINNRNKDIQKASYFCF</sequence>
<organism evidence="1 2">
    <name type="scientific">Edhazardia aedis (strain USNM 41457)</name>
    <name type="common">Microsporidian parasite</name>
    <dbReference type="NCBI Taxonomy" id="1003232"/>
    <lineage>
        <taxon>Eukaryota</taxon>
        <taxon>Fungi</taxon>
        <taxon>Fungi incertae sedis</taxon>
        <taxon>Microsporidia</taxon>
        <taxon>Edhazardia</taxon>
    </lineage>
</organism>
<dbReference type="VEuPathDB" id="MicrosporidiaDB:EDEG_03280"/>
<comment type="caution">
    <text evidence="1">The sequence shown here is derived from an EMBL/GenBank/DDBJ whole genome shotgun (WGS) entry which is preliminary data.</text>
</comment>
<dbReference type="HOGENOM" id="CLU_2196924_0_0_1"/>
<accession>J9D404</accession>
<proteinExistence type="predicted"/>
<name>J9D404_EDHAE</name>
<reference evidence="1 2" key="1">
    <citation type="submission" date="2011-08" db="EMBL/GenBank/DDBJ databases">
        <authorList>
            <person name="Liu Z.J."/>
            <person name="Shi F.L."/>
            <person name="Lu J.Q."/>
            <person name="Li M."/>
            <person name="Wang Z.L."/>
        </authorList>
    </citation>
    <scope>NUCLEOTIDE SEQUENCE [LARGE SCALE GENOMIC DNA]</scope>
    <source>
        <strain evidence="1 2">USNM 41457</strain>
    </source>
</reference>
<dbReference type="EMBL" id="AFBI03000080">
    <property type="protein sequence ID" value="EJW02274.1"/>
    <property type="molecule type" value="Genomic_DNA"/>
</dbReference>
<dbReference type="Proteomes" id="UP000003163">
    <property type="component" value="Unassembled WGS sequence"/>
</dbReference>
<keyword evidence="2" id="KW-1185">Reference proteome</keyword>
<gene>
    <name evidence="1" type="ORF">EDEG_03280</name>
</gene>
<dbReference type="AlphaFoldDB" id="J9D404"/>
<dbReference type="InParanoid" id="J9D404"/>
<reference evidence="2" key="2">
    <citation type="submission" date="2015-07" db="EMBL/GenBank/DDBJ databases">
        <title>Contrasting host-pathogen interactions and genome evolution in two generalist and specialist microsporidian pathogens of mosquitoes.</title>
        <authorList>
            <consortium name="The Broad Institute Genomics Platform"/>
            <consortium name="The Broad Institute Genome Sequencing Center for Infectious Disease"/>
            <person name="Cuomo C.A."/>
            <person name="Sanscrainte N.D."/>
            <person name="Goldberg J.M."/>
            <person name="Heiman D."/>
            <person name="Young S."/>
            <person name="Zeng Q."/>
            <person name="Becnel J.J."/>
            <person name="Birren B.W."/>
        </authorList>
    </citation>
    <scope>NUCLEOTIDE SEQUENCE [LARGE SCALE GENOMIC DNA]</scope>
    <source>
        <strain evidence="2">USNM 41457</strain>
    </source>
</reference>